<name>A0AAV2G2B6_9ROSI</name>
<reference evidence="1 2" key="1">
    <citation type="submission" date="2024-04" db="EMBL/GenBank/DDBJ databases">
        <authorList>
            <person name="Fracassetti M."/>
        </authorList>
    </citation>
    <scope>NUCLEOTIDE SEQUENCE [LARGE SCALE GENOMIC DNA]</scope>
</reference>
<dbReference type="AlphaFoldDB" id="A0AAV2G2B6"/>
<evidence type="ECO:0000313" key="1">
    <source>
        <dbReference type="EMBL" id="CAL1404794.1"/>
    </source>
</evidence>
<proteinExistence type="predicted"/>
<evidence type="ECO:0000313" key="2">
    <source>
        <dbReference type="Proteomes" id="UP001497516"/>
    </source>
</evidence>
<keyword evidence="2" id="KW-1185">Reference proteome</keyword>
<dbReference type="EMBL" id="OZ034821">
    <property type="protein sequence ID" value="CAL1404794.1"/>
    <property type="molecule type" value="Genomic_DNA"/>
</dbReference>
<gene>
    <name evidence="1" type="ORF">LTRI10_LOCUS44616</name>
</gene>
<organism evidence="1 2">
    <name type="scientific">Linum trigynum</name>
    <dbReference type="NCBI Taxonomy" id="586398"/>
    <lineage>
        <taxon>Eukaryota</taxon>
        <taxon>Viridiplantae</taxon>
        <taxon>Streptophyta</taxon>
        <taxon>Embryophyta</taxon>
        <taxon>Tracheophyta</taxon>
        <taxon>Spermatophyta</taxon>
        <taxon>Magnoliopsida</taxon>
        <taxon>eudicotyledons</taxon>
        <taxon>Gunneridae</taxon>
        <taxon>Pentapetalae</taxon>
        <taxon>rosids</taxon>
        <taxon>fabids</taxon>
        <taxon>Malpighiales</taxon>
        <taxon>Linaceae</taxon>
        <taxon>Linum</taxon>
    </lineage>
</organism>
<sequence>MLDKSRFITLLLQIEEKQRPKKEIQEMNSSDEVDECCCRRQKKRKWKRIAPMAEAGHDRRADLWPALQLGFIMTRLSPDFYHIFAHTMRRKYRRWRSCCCCRGRKKRK</sequence>
<protein>
    <submittedName>
        <fullName evidence="1">Uncharacterized protein</fullName>
    </submittedName>
</protein>
<accession>A0AAV2G2B6</accession>
<dbReference type="Proteomes" id="UP001497516">
    <property type="component" value="Chromosome 8"/>
</dbReference>